<dbReference type="RefSeq" id="WP_336471151.1">
    <property type="nucleotide sequence ID" value="NZ_JBAWSX010000001.1"/>
</dbReference>
<gene>
    <name evidence="1" type="ORF">WAZ07_02240</name>
</gene>
<reference evidence="1 2" key="1">
    <citation type="submission" date="2024-01" db="EMBL/GenBank/DDBJ databases">
        <title>Seven novel Bacillus-like species.</title>
        <authorList>
            <person name="Liu G."/>
        </authorList>
    </citation>
    <scope>NUCLEOTIDE SEQUENCE [LARGE SCALE GENOMIC DNA]</scope>
    <source>
        <strain evidence="1 2">FJAT-51639</strain>
    </source>
</reference>
<dbReference type="EMBL" id="JBAWSX010000001">
    <property type="protein sequence ID" value="MEI4800157.1"/>
    <property type="molecule type" value="Genomic_DNA"/>
</dbReference>
<protein>
    <submittedName>
        <fullName evidence="1">Uncharacterized protein</fullName>
    </submittedName>
</protein>
<evidence type="ECO:0000313" key="2">
    <source>
        <dbReference type="Proteomes" id="UP001372526"/>
    </source>
</evidence>
<sequence length="133" mass="15369">MMKYSYKEFSPSLLAQIKEIEESLKEPIALLLKKYKSVFAEKNIDFGVGLEIEGENHFTPGYNSVVVIGIIEEDDELLDLYMITIWKCERTWLGMPVSKNIPGCKITGELVEESVKEVLLELEEHIEEIWKED</sequence>
<name>A0ABU8FBU1_9BACI</name>
<dbReference type="Proteomes" id="UP001372526">
    <property type="component" value="Unassembled WGS sequence"/>
</dbReference>
<proteinExistence type="predicted"/>
<organism evidence="1 2">
    <name type="scientific">Bacillus bruguierae</name>
    <dbReference type="NCBI Taxonomy" id="3127667"/>
    <lineage>
        <taxon>Bacteria</taxon>
        <taxon>Bacillati</taxon>
        <taxon>Bacillota</taxon>
        <taxon>Bacilli</taxon>
        <taxon>Bacillales</taxon>
        <taxon>Bacillaceae</taxon>
        <taxon>Bacillus</taxon>
    </lineage>
</organism>
<keyword evidence="2" id="KW-1185">Reference proteome</keyword>
<evidence type="ECO:0000313" key="1">
    <source>
        <dbReference type="EMBL" id="MEI4800157.1"/>
    </source>
</evidence>
<accession>A0ABU8FBU1</accession>
<comment type="caution">
    <text evidence="1">The sequence shown here is derived from an EMBL/GenBank/DDBJ whole genome shotgun (WGS) entry which is preliminary data.</text>
</comment>